<dbReference type="PATRIC" id="fig|1424334.3.peg.596"/>
<evidence type="ECO:0000313" key="4">
    <source>
        <dbReference type="Proteomes" id="UP000018733"/>
    </source>
</evidence>
<dbReference type="Pfam" id="PF01796">
    <property type="entry name" value="OB_ChsH2_C"/>
    <property type="match status" value="1"/>
</dbReference>
<dbReference type="OrthoDB" id="5514845at2"/>
<dbReference type="Pfam" id="PF12172">
    <property type="entry name" value="zf-ChsH2"/>
    <property type="match status" value="1"/>
</dbReference>
<name>V8QYQ9_9BURK</name>
<dbReference type="InterPro" id="IPR022002">
    <property type="entry name" value="ChsH2_Znr"/>
</dbReference>
<dbReference type="Proteomes" id="UP000018733">
    <property type="component" value="Unassembled WGS sequence"/>
</dbReference>
<comment type="caution">
    <text evidence="3">The sequence shown here is derived from an EMBL/GenBank/DDBJ whole genome shotgun (WGS) entry which is preliminary data.</text>
</comment>
<dbReference type="InterPro" id="IPR052513">
    <property type="entry name" value="Thioester_dehydratase-like"/>
</dbReference>
<dbReference type="eggNOG" id="COG1545">
    <property type="taxonomic scope" value="Bacteria"/>
</dbReference>
<dbReference type="PANTHER" id="PTHR34075">
    <property type="entry name" value="BLR3430 PROTEIN"/>
    <property type="match status" value="1"/>
</dbReference>
<dbReference type="PANTHER" id="PTHR34075:SF5">
    <property type="entry name" value="BLR3430 PROTEIN"/>
    <property type="match status" value="1"/>
</dbReference>
<dbReference type="EMBL" id="AYXT01000001">
    <property type="protein sequence ID" value="ETF04149.1"/>
    <property type="molecule type" value="Genomic_DNA"/>
</dbReference>
<accession>V8QYQ9</accession>
<protein>
    <submittedName>
        <fullName evidence="3">Thiolase subunit</fullName>
    </submittedName>
</protein>
<gene>
    <name evidence="3" type="ORF">W822_02975</name>
</gene>
<dbReference type="InterPro" id="IPR012340">
    <property type="entry name" value="NA-bd_OB-fold"/>
</dbReference>
<dbReference type="SUPFAM" id="SSF50249">
    <property type="entry name" value="Nucleic acid-binding proteins"/>
    <property type="match status" value="1"/>
</dbReference>
<sequence>MNPLDSTHSDPYVQAFPELVQFWEASAQGRFLLPRCRSCEHCHWHPRAICPFCGLMDIDWIEATGNGEVYSFSIIRRRDQAAYVLAYIEVEEGVQLMSNIVGCDPDRVHIGMPVKVAFTVTEDGRWVPVFGPTSPVG</sequence>
<keyword evidence="4" id="KW-1185">Reference proteome</keyword>
<dbReference type="RefSeq" id="WP_024003662.1">
    <property type="nucleotide sequence ID" value="NZ_KI650979.1"/>
</dbReference>
<evidence type="ECO:0000259" key="2">
    <source>
        <dbReference type="Pfam" id="PF12172"/>
    </source>
</evidence>
<reference evidence="3 4" key="1">
    <citation type="journal article" date="2014" name="Genome Announc.">
        <title>Draft Genome Sequence of Advenella kashmirensis Strain W13003, a Polycyclic Aromatic Hydrocarbon-Degrading Bacterium.</title>
        <authorList>
            <person name="Wang X."/>
            <person name="Jin D."/>
            <person name="Zhou L."/>
            <person name="Wu L."/>
            <person name="An W."/>
            <person name="Zhao L."/>
        </authorList>
    </citation>
    <scope>NUCLEOTIDE SEQUENCE [LARGE SCALE GENOMIC DNA]</scope>
    <source>
        <strain evidence="3 4">W13003</strain>
    </source>
</reference>
<feature type="domain" description="ChsH2 C-terminal OB-fold" evidence="1">
    <location>
        <begin position="60"/>
        <end position="118"/>
    </location>
</feature>
<dbReference type="Gene3D" id="6.10.30.10">
    <property type="match status" value="1"/>
</dbReference>
<evidence type="ECO:0000313" key="3">
    <source>
        <dbReference type="EMBL" id="ETF04149.1"/>
    </source>
</evidence>
<dbReference type="InterPro" id="IPR002878">
    <property type="entry name" value="ChsH2_C"/>
</dbReference>
<organism evidence="3 4">
    <name type="scientific">Advenella kashmirensis W13003</name>
    <dbReference type="NCBI Taxonomy" id="1424334"/>
    <lineage>
        <taxon>Bacteria</taxon>
        <taxon>Pseudomonadati</taxon>
        <taxon>Pseudomonadota</taxon>
        <taxon>Betaproteobacteria</taxon>
        <taxon>Burkholderiales</taxon>
        <taxon>Alcaligenaceae</taxon>
    </lineage>
</organism>
<dbReference type="STRING" id="1424334.W822_02975"/>
<feature type="domain" description="ChsH2 rubredoxin-like zinc ribbon" evidence="2">
    <location>
        <begin position="23"/>
        <end position="54"/>
    </location>
</feature>
<evidence type="ECO:0000259" key="1">
    <source>
        <dbReference type="Pfam" id="PF01796"/>
    </source>
</evidence>
<dbReference type="HOGENOM" id="CLU_119412_1_0_4"/>
<dbReference type="AlphaFoldDB" id="V8QYQ9"/>
<proteinExistence type="predicted"/>